<dbReference type="EMBL" id="CP071793">
    <property type="protein sequence ID" value="QTD48999.1"/>
    <property type="molecule type" value="Genomic_DNA"/>
</dbReference>
<dbReference type="Proteomes" id="UP000663929">
    <property type="component" value="Chromosome"/>
</dbReference>
<evidence type="ECO:0000313" key="1">
    <source>
        <dbReference type="EMBL" id="QTD48999.1"/>
    </source>
</evidence>
<organism evidence="1 2">
    <name type="scientific">Sulfidibacter corallicola</name>
    <dbReference type="NCBI Taxonomy" id="2818388"/>
    <lineage>
        <taxon>Bacteria</taxon>
        <taxon>Pseudomonadati</taxon>
        <taxon>Acidobacteriota</taxon>
        <taxon>Holophagae</taxon>
        <taxon>Acanthopleuribacterales</taxon>
        <taxon>Acanthopleuribacteraceae</taxon>
        <taxon>Sulfidibacter</taxon>
    </lineage>
</organism>
<dbReference type="AlphaFoldDB" id="A0A8A4TG04"/>
<sequence>MSETERHHDLVLWSDLLIHTHHDHIHVASERGGSIGSLESSLLERVMQGPYPLEELVQWLSKQMDAPPDEAAKILLEAMNKPNPLLQLCRIPAFSRVDVLVIHLGTQLPPSELRLLCRPLIEGGKTALMAVRKTIEDRTLAAAQLSLSDFRERGWCDSLRGFVQILRFLARRYAKGLLFARTPDALPFCDLIREMPTVIQLQRDWRPMFLAQEIAPMRWRHDAVLRCLAQHHYAMTSTDDRGDHVLPEAYHSLTFTRMEGWVLRDAAHLLCWNQEQADRLEVAEVNPERITILPAAAPLGHLPLPRAEVPYLGYLCGRDFREEPHPQVMGLVLEALRHHRPDLRLAVWDPGGCGWVRQAGQDTIGGARLAGSGSRLLHRARFTLVTPDARMRTDAMSALLSRGAPIVLLGDPPSREIHSSLNTNPPLPVVSLRHLDRELAPVWQHFATPRARHALSRAFHDQARACRAKILDHLSGR</sequence>
<evidence type="ECO:0000313" key="2">
    <source>
        <dbReference type="Proteomes" id="UP000663929"/>
    </source>
</evidence>
<protein>
    <submittedName>
        <fullName evidence="1">Uncharacterized protein</fullName>
    </submittedName>
</protein>
<keyword evidence="2" id="KW-1185">Reference proteome</keyword>
<dbReference type="KEGG" id="scor:J3U87_25725"/>
<dbReference type="RefSeq" id="WP_237378648.1">
    <property type="nucleotide sequence ID" value="NZ_CP071793.1"/>
</dbReference>
<proteinExistence type="predicted"/>
<reference evidence="1" key="1">
    <citation type="submission" date="2021-03" db="EMBL/GenBank/DDBJ databases">
        <title>Acanthopleuribacteraceae sp. M133.</title>
        <authorList>
            <person name="Wang G."/>
        </authorList>
    </citation>
    <scope>NUCLEOTIDE SEQUENCE</scope>
    <source>
        <strain evidence="1">M133</strain>
    </source>
</reference>
<accession>A0A8A4TG04</accession>
<gene>
    <name evidence="1" type="ORF">J3U87_25725</name>
</gene>
<name>A0A8A4TG04_SULCO</name>